<evidence type="ECO:0008006" key="3">
    <source>
        <dbReference type="Google" id="ProtNLM"/>
    </source>
</evidence>
<accession>A0A2T5J4J4</accession>
<sequence length="332" mass="38289">MPFKHFLNTSLKFERTHQLILQCLFNDALFLKAATGLEVENPQVVLEPVKSLFDIGILDPDGNMICLIELKMWSNLSNAQLERQRRYLELTQCPGVHILLGASDLQFYRDESYDDIAEFSDQRSCKVGYKELISILERFASLSPAGAPITIIAEDYKEALQKQEKYINDAWLDSSASLHLRSYSAYSKIRKYLINEAFYIYSVNNPGGTAHILNDDRSWTEFLYQGHKFKMYQEILDLKLMIRIESFGAPNAVKTSLKQRVIQLLQQKDPNQISWSFSSRTSKYHKIAIYHPVMKTEVDCEQVATIMRSLNAIIKDIVRIVEDNKTELEVAE</sequence>
<dbReference type="EMBL" id="QAOQ01000012">
    <property type="protein sequence ID" value="PTQ92428.1"/>
    <property type="molecule type" value="Genomic_DNA"/>
</dbReference>
<proteinExistence type="predicted"/>
<comment type="caution">
    <text evidence="1">The sequence shown here is derived from an EMBL/GenBank/DDBJ whole genome shotgun (WGS) entry which is preliminary data.</text>
</comment>
<name>A0A2T5J4J4_9SPHI</name>
<organism evidence="1 2">
    <name type="scientific">Mucilaginibacter yixingensis</name>
    <dbReference type="NCBI Taxonomy" id="1295612"/>
    <lineage>
        <taxon>Bacteria</taxon>
        <taxon>Pseudomonadati</taxon>
        <taxon>Bacteroidota</taxon>
        <taxon>Sphingobacteriia</taxon>
        <taxon>Sphingobacteriales</taxon>
        <taxon>Sphingobacteriaceae</taxon>
        <taxon>Mucilaginibacter</taxon>
    </lineage>
</organism>
<dbReference type="Proteomes" id="UP000244168">
    <property type="component" value="Unassembled WGS sequence"/>
</dbReference>
<reference evidence="1 2" key="1">
    <citation type="submission" date="2018-04" db="EMBL/GenBank/DDBJ databases">
        <title>Genomic Encyclopedia of Archaeal and Bacterial Type Strains, Phase II (KMG-II): from individual species to whole genera.</title>
        <authorList>
            <person name="Goeker M."/>
        </authorList>
    </citation>
    <scope>NUCLEOTIDE SEQUENCE [LARGE SCALE GENOMIC DNA]</scope>
    <source>
        <strain evidence="1 2">DSM 26809</strain>
    </source>
</reference>
<evidence type="ECO:0000313" key="1">
    <source>
        <dbReference type="EMBL" id="PTQ92428.1"/>
    </source>
</evidence>
<dbReference type="RefSeq" id="WP_107831586.1">
    <property type="nucleotide sequence ID" value="NZ_CP160205.1"/>
</dbReference>
<evidence type="ECO:0000313" key="2">
    <source>
        <dbReference type="Proteomes" id="UP000244168"/>
    </source>
</evidence>
<dbReference type="OrthoDB" id="9820037at2"/>
<gene>
    <name evidence="1" type="ORF">C8P68_11228</name>
</gene>
<dbReference type="AlphaFoldDB" id="A0A2T5J4J4"/>
<protein>
    <recommendedName>
        <fullName evidence="3">PD-(D/E)XK nuclease superfamily protein</fullName>
    </recommendedName>
</protein>
<keyword evidence="2" id="KW-1185">Reference proteome</keyword>